<keyword evidence="1 5" id="KW-0732">Signal</keyword>
<evidence type="ECO:0000256" key="3">
    <source>
        <dbReference type="ARBA" id="ARBA00022801"/>
    </source>
</evidence>
<evidence type="ECO:0000256" key="1">
    <source>
        <dbReference type="ARBA" id="ARBA00022729"/>
    </source>
</evidence>
<accession>A0ABS7AYC8</accession>
<keyword evidence="6" id="KW-0401">Integrin</keyword>
<dbReference type="PANTHER" id="PTHR23221">
    <property type="entry name" value="GLYCOSYLPHOSPHATIDYLINOSITOL PHOSPHOLIPASE D"/>
    <property type="match status" value="1"/>
</dbReference>
<gene>
    <name evidence="6" type="ORF">KZ829_08440</name>
</gene>
<dbReference type="Gene3D" id="2.130.10.130">
    <property type="entry name" value="Integrin alpha, N-terminal"/>
    <property type="match status" value="4"/>
</dbReference>
<evidence type="ECO:0000256" key="4">
    <source>
        <dbReference type="ARBA" id="ARBA00023180"/>
    </source>
</evidence>
<dbReference type="GO" id="GO:0007229">
    <property type="term" value="P:integrin-mediated signaling pathway"/>
    <property type="evidence" value="ECO:0007669"/>
    <property type="project" value="UniProtKB-KW"/>
</dbReference>
<dbReference type="PRINTS" id="PR01185">
    <property type="entry name" value="INTEGRINA"/>
</dbReference>
<keyword evidence="2" id="KW-0677">Repeat</keyword>
<sequence length="536" mass="52752">MTGKQFLPTVGRTFHLPTAARGRAAVAVLAVTAACATAPAAATAAPGSTPVTAAAASVRADFNGDGWADLAVGAPDEDVEDQNAAGAVNVIYGSPVGLGRSGNQLLHQGHLADAAEAGDRFGSAVAAGDFNGDGRTDLAIGVPGEAVGNALGAGVVSVVYGSAAGLKTTDDQLWDQGTLAGAVESGDHFGHALAAADFNGDGRTDLAVAAHQDDVGDVLTAGAVNVIYGSAAGLRAAGNQLWDQGPLNGTVEASDMFGDELTAGDLNGDRRADLIVGVPLDDVGNIHDAGAVNVIYGSAAGLVTAGNQLWTQQELAGAAERFDRFGAAVTAGDFNGDGRADLAVGVEQEYIGDLSNAGAVNVIYGSVSGLGTAGNQIWDQGPLVGAPDDGDFFGSTVTSGDFNGDGHADLAVGVPGEDVGTPNAAGAVNVIYGSGSGLTANRNQSWDQGALAGVPETGDVFGDAATTGDFNGDGRTDLAVGAWGEDVGDASEAGAVNVVYGSATGLAAGGNQVWDQNGLTGVAEPYDNFGAVLAAG</sequence>
<proteinExistence type="predicted"/>
<name>A0ABS7AYC8_9ACTN</name>
<dbReference type="InterPro" id="IPR028994">
    <property type="entry name" value="Integrin_alpha_N"/>
</dbReference>
<dbReference type="InterPro" id="IPR013517">
    <property type="entry name" value="FG-GAP"/>
</dbReference>
<keyword evidence="7" id="KW-1185">Reference proteome</keyword>
<dbReference type="PROSITE" id="PS51470">
    <property type="entry name" value="FG_GAP"/>
    <property type="match status" value="6"/>
</dbReference>
<evidence type="ECO:0000256" key="5">
    <source>
        <dbReference type="SAM" id="SignalP"/>
    </source>
</evidence>
<dbReference type="InterPro" id="IPR000413">
    <property type="entry name" value="Integrin_alpha"/>
</dbReference>
<feature type="signal peptide" evidence="5">
    <location>
        <begin position="1"/>
        <end position="44"/>
    </location>
</feature>
<dbReference type="InterPro" id="IPR013519">
    <property type="entry name" value="Int_alpha_beta-p"/>
</dbReference>
<dbReference type="SUPFAM" id="SSF69318">
    <property type="entry name" value="Integrin alpha N-terminal domain"/>
    <property type="match status" value="2"/>
</dbReference>
<dbReference type="Pfam" id="PF01839">
    <property type="entry name" value="FG-GAP"/>
    <property type="match status" value="7"/>
</dbReference>
<organism evidence="6 7">
    <name type="scientific">Actinoplanes hulinensis</name>
    <dbReference type="NCBI Taxonomy" id="1144547"/>
    <lineage>
        <taxon>Bacteria</taxon>
        <taxon>Bacillati</taxon>
        <taxon>Actinomycetota</taxon>
        <taxon>Actinomycetes</taxon>
        <taxon>Micromonosporales</taxon>
        <taxon>Micromonosporaceae</taxon>
        <taxon>Actinoplanes</taxon>
    </lineage>
</organism>
<comment type="caution">
    <text evidence="6">The sequence shown here is derived from an EMBL/GenBank/DDBJ whole genome shotgun (WGS) entry which is preliminary data.</text>
</comment>
<protein>
    <submittedName>
        <fullName evidence="6">Integrin alpha</fullName>
    </submittedName>
</protein>
<reference evidence="6 7" key="1">
    <citation type="journal article" date="2013" name="Antonie Van Leeuwenhoek">
        <title>Actinoplanes hulinensis sp. nov., a novel actinomycete isolated from soybean root (Glycine max (L.) Merr).</title>
        <authorList>
            <person name="Shen Y."/>
            <person name="Liu C."/>
            <person name="Wang X."/>
            <person name="Zhao J."/>
            <person name="Jia F."/>
            <person name="Zhang Y."/>
            <person name="Wang L."/>
            <person name="Yang D."/>
            <person name="Xiang W."/>
        </authorList>
    </citation>
    <scope>NUCLEOTIDE SEQUENCE [LARGE SCALE GENOMIC DNA]</scope>
    <source>
        <strain evidence="6 7">NEAU-M9</strain>
    </source>
</reference>
<dbReference type="Proteomes" id="UP001519863">
    <property type="component" value="Unassembled WGS sequence"/>
</dbReference>
<evidence type="ECO:0000313" key="7">
    <source>
        <dbReference type="Proteomes" id="UP001519863"/>
    </source>
</evidence>
<dbReference type="SMART" id="SM00191">
    <property type="entry name" value="Int_alpha"/>
    <property type="match status" value="7"/>
</dbReference>
<evidence type="ECO:0000313" key="6">
    <source>
        <dbReference type="EMBL" id="MBW6433771.1"/>
    </source>
</evidence>
<feature type="chain" id="PRO_5045600541" evidence="5">
    <location>
        <begin position="45"/>
        <end position="536"/>
    </location>
</feature>
<dbReference type="EMBL" id="JAHXZI010000003">
    <property type="protein sequence ID" value="MBW6433771.1"/>
    <property type="molecule type" value="Genomic_DNA"/>
</dbReference>
<keyword evidence="4" id="KW-0325">Glycoprotein</keyword>
<dbReference type="PROSITE" id="PS51257">
    <property type="entry name" value="PROKAR_LIPOPROTEIN"/>
    <property type="match status" value="1"/>
</dbReference>
<dbReference type="PANTHER" id="PTHR23221:SF7">
    <property type="entry name" value="PHOSPHATIDYLINOSITOL-GLYCAN-SPECIFIC PHOSPHOLIPASE D"/>
    <property type="match status" value="1"/>
</dbReference>
<keyword evidence="3" id="KW-0378">Hydrolase</keyword>
<evidence type="ECO:0000256" key="2">
    <source>
        <dbReference type="ARBA" id="ARBA00022737"/>
    </source>
</evidence>